<gene>
    <name evidence="1" type="ORF">BU104_13520</name>
</gene>
<proteinExistence type="predicted"/>
<dbReference type="RefSeq" id="WP_119555647.1">
    <property type="nucleotide sequence ID" value="NZ_QXTZ01000022.1"/>
</dbReference>
<dbReference type="AlphaFoldDB" id="A0AAQ0RWR9"/>
<accession>A0AAQ0RWR9</accession>
<evidence type="ECO:0000313" key="2">
    <source>
        <dbReference type="Proteomes" id="UP000285579"/>
    </source>
</evidence>
<organism evidence="1 2">
    <name type="scientific">Staphylococcus xylosus</name>
    <dbReference type="NCBI Taxonomy" id="1288"/>
    <lineage>
        <taxon>Bacteria</taxon>
        <taxon>Bacillati</taxon>
        <taxon>Bacillota</taxon>
        <taxon>Bacilli</taxon>
        <taxon>Bacillales</taxon>
        <taxon>Staphylococcaceae</taxon>
        <taxon>Staphylococcus</taxon>
    </lineage>
</organism>
<dbReference type="Proteomes" id="UP000285579">
    <property type="component" value="Unassembled WGS sequence"/>
</dbReference>
<comment type="caution">
    <text evidence="1">The sequence shown here is derived from an EMBL/GenBank/DDBJ whole genome shotgun (WGS) entry which is preliminary data.</text>
</comment>
<name>A0AAQ0RWR9_STAXY</name>
<dbReference type="EMBL" id="QXUI01000015">
    <property type="protein sequence ID" value="RIM90639.1"/>
    <property type="molecule type" value="Genomic_DNA"/>
</dbReference>
<sequence>MNKNRDFKDIKHLFEIFRNKEIVIHLNNEDETKISGKMLHHTSYEILLNVKVKLKSGEVAEKLRIIPKHSILIVKEK</sequence>
<reference evidence="1 2" key="1">
    <citation type="journal article" date="2016" name="Front. Microbiol.">
        <title>Comprehensive Phylogenetic Analysis of Bovine Non-aureus Staphylococci Species Based on Whole-Genome Sequencing.</title>
        <authorList>
            <person name="Naushad S."/>
            <person name="Barkema H.W."/>
            <person name="Luby C."/>
            <person name="Condas L.A."/>
            <person name="Nobrega D.B."/>
            <person name="Carson D.A."/>
            <person name="De Buck J."/>
        </authorList>
    </citation>
    <scope>NUCLEOTIDE SEQUENCE [LARGE SCALE GENOMIC DNA]</scope>
    <source>
        <strain evidence="1 2">SNUC 1349</strain>
    </source>
</reference>
<protein>
    <submittedName>
        <fullName evidence="1">Uncharacterized protein</fullName>
    </submittedName>
</protein>
<evidence type="ECO:0000313" key="1">
    <source>
        <dbReference type="EMBL" id="RIM90639.1"/>
    </source>
</evidence>